<dbReference type="CDD" id="cd01072">
    <property type="entry name" value="PBP2_SMa0082_like"/>
    <property type="match status" value="1"/>
</dbReference>
<dbReference type="InterPro" id="IPR001638">
    <property type="entry name" value="Solute-binding_3/MltF_N"/>
</dbReference>
<dbReference type="PANTHER" id="PTHR35936:SF17">
    <property type="entry name" value="ARGININE-BINDING EXTRACELLULAR PROTEIN ARTP"/>
    <property type="match status" value="1"/>
</dbReference>
<name>A0A5E5PEV0_9BURK</name>
<organism evidence="5 6">
    <name type="scientific">Pandoraea apista</name>
    <dbReference type="NCBI Taxonomy" id="93218"/>
    <lineage>
        <taxon>Bacteria</taxon>
        <taxon>Pseudomonadati</taxon>
        <taxon>Pseudomonadota</taxon>
        <taxon>Betaproteobacteria</taxon>
        <taxon>Burkholderiales</taxon>
        <taxon>Burkholderiaceae</taxon>
        <taxon>Pandoraea</taxon>
    </lineage>
</organism>
<evidence type="ECO:0000256" key="2">
    <source>
        <dbReference type="SAM" id="MobiDB-lite"/>
    </source>
</evidence>
<dbReference type="SUPFAM" id="SSF53850">
    <property type="entry name" value="Periplasmic binding protein-like II"/>
    <property type="match status" value="1"/>
</dbReference>
<sequence>MTRKFSRHPAQVHHVSSHPANRRTVPGTVESGARRGFLATLGVAAMPAAFVGSLGGTLGGLLTSTLSLFSTPAHAQTVADIKKKGTINVGMLIDFPPYGTTNAQAQPDGYDADVAKLLAKDLGVKLNLMPVTGPNRIPYLLSGKVDVLVASLAITPERAKQVQFSKPYAAATILLLGKTGAAIKSAADLKGVRVSVARASTQDMAVTKTAPEGTEIRRFDDDASAMQALLSGQVDAIGCSVTVANAIRQRAPGQFEPKFNLLQQAMGIAMRPNQPELLAAINDFVSRNTANGELNKLYRKWLETDLPKMA</sequence>
<dbReference type="EMBL" id="CABPSX010000016">
    <property type="protein sequence ID" value="VVG74159.1"/>
    <property type="molecule type" value="Genomic_DNA"/>
</dbReference>
<keyword evidence="3" id="KW-0812">Transmembrane</keyword>
<dbReference type="PANTHER" id="PTHR35936">
    <property type="entry name" value="MEMBRANE-BOUND LYTIC MUREIN TRANSGLYCOSYLASE F"/>
    <property type="match status" value="1"/>
</dbReference>
<dbReference type="SMART" id="SM00062">
    <property type="entry name" value="PBPb"/>
    <property type="match status" value="1"/>
</dbReference>
<protein>
    <submittedName>
        <fullName evidence="5">L-cystine-binding protein FliY</fullName>
    </submittedName>
</protein>
<evidence type="ECO:0000256" key="3">
    <source>
        <dbReference type="SAM" id="Phobius"/>
    </source>
</evidence>
<keyword evidence="3" id="KW-1133">Transmembrane helix</keyword>
<reference evidence="5 6" key="1">
    <citation type="submission" date="2019-08" db="EMBL/GenBank/DDBJ databases">
        <authorList>
            <person name="Peeters C."/>
        </authorList>
    </citation>
    <scope>NUCLEOTIDE SEQUENCE [LARGE SCALE GENOMIC DNA]</scope>
    <source>
        <strain evidence="5 6">LMG 18089</strain>
    </source>
</reference>
<evidence type="ECO:0000313" key="5">
    <source>
        <dbReference type="EMBL" id="VVG74159.1"/>
    </source>
</evidence>
<feature type="transmembrane region" description="Helical" evidence="3">
    <location>
        <begin position="37"/>
        <end position="62"/>
    </location>
</feature>
<feature type="compositionally biased region" description="Basic residues" evidence="2">
    <location>
        <begin position="1"/>
        <end position="11"/>
    </location>
</feature>
<keyword evidence="3" id="KW-0472">Membrane</keyword>
<proteinExistence type="predicted"/>
<dbReference type="AlphaFoldDB" id="A0A5E5PEV0"/>
<evidence type="ECO:0000259" key="4">
    <source>
        <dbReference type="SMART" id="SM00062"/>
    </source>
</evidence>
<evidence type="ECO:0000313" key="6">
    <source>
        <dbReference type="Proteomes" id="UP000364291"/>
    </source>
</evidence>
<feature type="region of interest" description="Disordered" evidence="2">
    <location>
        <begin position="1"/>
        <end position="28"/>
    </location>
</feature>
<dbReference type="Pfam" id="PF00497">
    <property type="entry name" value="SBP_bac_3"/>
    <property type="match status" value="1"/>
</dbReference>
<dbReference type="Gene3D" id="3.40.190.10">
    <property type="entry name" value="Periplasmic binding protein-like II"/>
    <property type="match status" value="2"/>
</dbReference>
<keyword evidence="1" id="KW-0732">Signal</keyword>
<accession>A0A5E5PEV0</accession>
<dbReference type="Proteomes" id="UP000364291">
    <property type="component" value="Unassembled WGS sequence"/>
</dbReference>
<gene>
    <name evidence="5" type="primary">fliY_2</name>
    <name evidence="5" type="ORF">PAP18089_05171</name>
</gene>
<evidence type="ECO:0000256" key="1">
    <source>
        <dbReference type="ARBA" id="ARBA00022729"/>
    </source>
</evidence>
<feature type="domain" description="Solute-binding protein family 3/N-terminal" evidence="4">
    <location>
        <begin position="86"/>
        <end position="305"/>
    </location>
</feature>